<dbReference type="Gene3D" id="1.10.860.10">
    <property type="entry name" value="DNAb Helicase, Chain A"/>
    <property type="match status" value="1"/>
</dbReference>
<dbReference type="InterPro" id="IPR016136">
    <property type="entry name" value="DNA_helicase_N/primase_C"/>
</dbReference>
<gene>
    <name evidence="2" type="ORF">ACFQZU_12660</name>
</gene>
<dbReference type="EMBL" id="JBHTHR010000388">
    <property type="protein sequence ID" value="MFD0802158.1"/>
    <property type="molecule type" value="Genomic_DNA"/>
</dbReference>
<reference evidence="3" key="1">
    <citation type="journal article" date="2019" name="Int. J. Syst. Evol. Microbiol.">
        <title>The Global Catalogue of Microorganisms (GCM) 10K type strain sequencing project: providing services to taxonomists for standard genome sequencing and annotation.</title>
        <authorList>
            <consortium name="The Broad Institute Genomics Platform"/>
            <consortium name="The Broad Institute Genome Sequencing Center for Infectious Disease"/>
            <person name="Wu L."/>
            <person name="Ma J."/>
        </authorList>
    </citation>
    <scope>NUCLEOTIDE SEQUENCE [LARGE SCALE GENOMIC DNA]</scope>
    <source>
        <strain evidence="3">CCUG 63369</strain>
    </source>
</reference>
<organism evidence="2 3">
    <name type="scientific">Streptomonospora algeriensis</name>
    <dbReference type="NCBI Taxonomy" id="995084"/>
    <lineage>
        <taxon>Bacteria</taxon>
        <taxon>Bacillati</taxon>
        <taxon>Actinomycetota</taxon>
        <taxon>Actinomycetes</taxon>
        <taxon>Streptosporangiales</taxon>
        <taxon>Nocardiopsidaceae</taxon>
        <taxon>Streptomonospora</taxon>
    </lineage>
</organism>
<sequence>PAPQAPPGAADSAPYDLRDPSLQRERQALKIAVQYPGLASEFDELGAESFTVPQHRAVYELISAQGGARSAGDANQWAAGLCDAAPDEDQRTFVTRLAVEPIEVYGELDEHYAREILGTIKIHSINRRVANLKSRLGRLDPSADPDEYQRVFAELMSVEQQRRVMRER</sequence>
<feature type="domain" description="DNA primase DnaG DnaB-binding" evidence="1">
    <location>
        <begin position="24"/>
        <end position="152"/>
    </location>
</feature>
<keyword evidence="3" id="KW-1185">Reference proteome</keyword>
<proteinExistence type="predicted"/>
<dbReference type="Proteomes" id="UP001596956">
    <property type="component" value="Unassembled WGS sequence"/>
</dbReference>
<evidence type="ECO:0000259" key="1">
    <source>
        <dbReference type="SMART" id="SM00766"/>
    </source>
</evidence>
<dbReference type="SMART" id="SM00766">
    <property type="entry name" value="DnaG_DnaB_bind"/>
    <property type="match status" value="1"/>
</dbReference>
<dbReference type="InterPro" id="IPR013173">
    <property type="entry name" value="DNA_primase_DnaG_DnaB-bd_dom"/>
</dbReference>
<name>A0ABW3BFN7_9ACTN</name>
<protein>
    <submittedName>
        <fullName evidence="2">DNA primase</fullName>
    </submittedName>
</protein>
<accession>A0ABW3BFN7</accession>
<comment type="caution">
    <text evidence="2">The sequence shown here is derived from an EMBL/GenBank/DDBJ whole genome shotgun (WGS) entry which is preliminary data.</text>
</comment>
<evidence type="ECO:0000313" key="2">
    <source>
        <dbReference type="EMBL" id="MFD0802158.1"/>
    </source>
</evidence>
<evidence type="ECO:0000313" key="3">
    <source>
        <dbReference type="Proteomes" id="UP001596956"/>
    </source>
</evidence>
<feature type="non-terminal residue" evidence="2">
    <location>
        <position position="1"/>
    </location>
</feature>
<dbReference type="Pfam" id="PF08278">
    <property type="entry name" value="DnaG_DnaB_bind"/>
    <property type="match status" value="1"/>
</dbReference>